<dbReference type="EMBL" id="JAOQBW010000001">
    <property type="protein sequence ID" value="MFK3575510.1"/>
    <property type="molecule type" value="Genomic_DNA"/>
</dbReference>
<gene>
    <name evidence="2" type="ORF">OCH74_01300</name>
</gene>
<protein>
    <submittedName>
        <fullName evidence="2">Uncharacterized protein</fullName>
    </submittedName>
</protein>
<evidence type="ECO:0000313" key="3">
    <source>
        <dbReference type="Proteomes" id="UP001620273"/>
    </source>
</evidence>
<name>A0ABW8KLS3_9BIFI</name>
<feature type="region of interest" description="Disordered" evidence="1">
    <location>
        <begin position="1"/>
        <end position="42"/>
    </location>
</feature>
<accession>A0ABW8KLS3</accession>
<reference evidence="2 3" key="1">
    <citation type="submission" date="2022-09" db="EMBL/GenBank/DDBJ databases">
        <title>Genome sequencing of four strains from tibetan pig.</title>
        <authorList>
            <person name="Feng J."/>
        </authorList>
    </citation>
    <scope>NUCLEOTIDE SEQUENCE [LARGE SCALE GENOMIC DNA]</scope>
    <source>
        <strain evidence="2 3">11-1-1</strain>
    </source>
</reference>
<dbReference type="RefSeq" id="WP_404439712.1">
    <property type="nucleotide sequence ID" value="NZ_JAOQBW010000001.1"/>
</dbReference>
<evidence type="ECO:0000313" key="2">
    <source>
        <dbReference type="EMBL" id="MFK3575510.1"/>
    </source>
</evidence>
<organism evidence="2 3">
    <name type="scientific">Bifidobacterium thermacidophilum</name>
    <dbReference type="NCBI Taxonomy" id="246618"/>
    <lineage>
        <taxon>Bacteria</taxon>
        <taxon>Bacillati</taxon>
        <taxon>Actinomycetota</taxon>
        <taxon>Actinomycetes</taxon>
        <taxon>Bifidobacteriales</taxon>
        <taxon>Bifidobacteriaceae</taxon>
        <taxon>Bifidobacterium</taxon>
    </lineage>
</organism>
<sequence length="89" mass="9710">MRSPSRTASPDALHAPARAPRAISGGRGGSTSIGRRSASNNQRKRYLAISEFGWDRPDVYDRPQPRMFGNSLLLAGRAEDDGQDRGKGR</sequence>
<comment type="caution">
    <text evidence="2">The sequence shown here is derived from an EMBL/GenBank/DDBJ whole genome shotgun (WGS) entry which is preliminary data.</text>
</comment>
<dbReference type="Proteomes" id="UP001620273">
    <property type="component" value="Unassembled WGS sequence"/>
</dbReference>
<proteinExistence type="predicted"/>
<keyword evidence="3" id="KW-1185">Reference proteome</keyword>
<evidence type="ECO:0000256" key="1">
    <source>
        <dbReference type="SAM" id="MobiDB-lite"/>
    </source>
</evidence>